<evidence type="ECO:0000256" key="2">
    <source>
        <dbReference type="ARBA" id="ARBA00022679"/>
    </source>
</evidence>
<gene>
    <name evidence="7" type="ORF">BO71DRAFT_445499</name>
</gene>
<dbReference type="Gene3D" id="3.40.50.150">
    <property type="entry name" value="Vaccinia Virus protein VP39"/>
    <property type="match status" value="1"/>
</dbReference>
<dbReference type="AlphaFoldDB" id="A0A319DIX6"/>
<name>A0A319DIX6_9EURO</name>
<dbReference type="GO" id="GO:0008171">
    <property type="term" value="F:O-methyltransferase activity"/>
    <property type="evidence" value="ECO:0007669"/>
    <property type="project" value="InterPro"/>
</dbReference>
<dbReference type="InterPro" id="IPR029063">
    <property type="entry name" value="SAM-dependent_MTases_sf"/>
</dbReference>
<dbReference type="PANTHER" id="PTHR43712:SF1">
    <property type="entry name" value="HYPOTHETICAL O-METHYLTRANSFERASE (EUROFUNG)-RELATED"/>
    <property type="match status" value="1"/>
</dbReference>
<feature type="active site" description="Proton acceptor" evidence="4">
    <location>
        <position position="313"/>
    </location>
</feature>
<dbReference type="VEuPathDB" id="FungiDB:BO71DRAFT_445499"/>
<reference evidence="7 8" key="1">
    <citation type="submission" date="2018-02" db="EMBL/GenBank/DDBJ databases">
        <title>The genomes of Aspergillus section Nigri reveals drivers in fungal speciation.</title>
        <authorList>
            <consortium name="DOE Joint Genome Institute"/>
            <person name="Vesth T.C."/>
            <person name="Nybo J."/>
            <person name="Theobald S."/>
            <person name="Brandl J."/>
            <person name="Frisvad J.C."/>
            <person name="Nielsen K.F."/>
            <person name="Lyhne E.K."/>
            <person name="Kogle M.E."/>
            <person name="Kuo A."/>
            <person name="Riley R."/>
            <person name="Clum A."/>
            <person name="Nolan M."/>
            <person name="Lipzen A."/>
            <person name="Salamov A."/>
            <person name="Henrissat B."/>
            <person name="Wiebenga A."/>
            <person name="De vries R.P."/>
            <person name="Grigoriev I.V."/>
            <person name="Mortensen U.H."/>
            <person name="Andersen M.R."/>
            <person name="Baker S.E."/>
        </authorList>
    </citation>
    <scope>NUCLEOTIDE SEQUENCE [LARGE SCALE GENOMIC DNA]</scope>
    <source>
        <strain evidence="7 8">CBS 707.79</strain>
    </source>
</reference>
<dbReference type="InterPro" id="IPR016461">
    <property type="entry name" value="COMT-like"/>
</dbReference>
<evidence type="ECO:0000256" key="1">
    <source>
        <dbReference type="ARBA" id="ARBA00022603"/>
    </source>
</evidence>
<keyword evidence="1 7" id="KW-0489">Methyltransferase</keyword>
<dbReference type="SUPFAM" id="SSF46785">
    <property type="entry name" value="Winged helix' DNA-binding domain"/>
    <property type="match status" value="1"/>
</dbReference>
<dbReference type="Proteomes" id="UP000247810">
    <property type="component" value="Unassembled WGS sequence"/>
</dbReference>
<organism evidence="7 8">
    <name type="scientific">Aspergillus ellipticus CBS 707.79</name>
    <dbReference type="NCBI Taxonomy" id="1448320"/>
    <lineage>
        <taxon>Eukaryota</taxon>
        <taxon>Fungi</taxon>
        <taxon>Dikarya</taxon>
        <taxon>Ascomycota</taxon>
        <taxon>Pezizomycotina</taxon>
        <taxon>Eurotiomycetes</taxon>
        <taxon>Eurotiomycetidae</taxon>
        <taxon>Eurotiales</taxon>
        <taxon>Aspergillaceae</taxon>
        <taxon>Aspergillus</taxon>
        <taxon>Aspergillus subgen. Circumdati</taxon>
    </lineage>
</organism>
<dbReference type="GO" id="GO:0032259">
    <property type="term" value="P:methylation"/>
    <property type="evidence" value="ECO:0007669"/>
    <property type="project" value="UniProtKB-KW"/>
</dbReference>
<dbReference type="GO" id="GO:0046983">
    <property type="term" value="F:protein dimerization activity"/>
    <property type="evidence" value="ECO:0007669"/>
    <property type="project" value="InterPro"/>
</dbReference>
<dbReference type="InterPro" id="IPR036388">
    <property type="entry name" value="WH-like_DNA-bd_sf"/>
</dbReference>
<dbReference type="PIRSF" id="PIRSF005739">
    <property type="entry name" value="O-mtase"/>
    <property type="match status" value="1"/>
</dbReference>
<sequence length="411" mass="45054">MGSLSDQDKDIDNVILGVSQLADGLPGGNQMSPCQQARLLEACDKLSSRLKNPEQGVAKLDFQWTNTTAVKIAIDMGIFDLATSRAPEDLTVEDIASSAGADPVLVERIMRSLIISGLFSATPRNTYQAHPGAKALSSQGSMQHMVAFIHDITACVSQKLPEFLAKTHYRNPNSCTEGPFQYTFNTTDQFYTWLQKRPGFHASFNGMMKATERMDVRWTDIFPAAARFATFCGPQAAGVLRLVDVAGGTGHNIQDLVNTLPDLQAQFTLQDLPEVVAHWGVRGEAQVEVMAHDIFQPQPVPGAHVYILKRILHNWPDKECRRILGHLRDAMAPHSILLIHDRVFPDGAAGLAQSDVSVDLAMMMLCGSMERSEAQFRTLFASVGLKLVKVWRGQAASQSQDGVVEVVLAEE</sequence>
<dbReference type="OrthoDB" id="1535081at2759"/>
<proteinExistence type="predicted"/>
<protein>
    <submittedName>
        <fullName evidence="7">S-adenosyl-L-methionine-dependent methyltransferase</fullName>
    </submittedName>
</protein>
<dbReference type="Pfam" id="PF08100">
    <property type="entry name" value="Dimerisation"/>
    <property type="match status" value="1"/>
</dbReference>
<evidence type="ECO:0000259" key="5">
    <source>
        <dbReference type="Pfam" id="PF00891"/>
    </source>
</evidence>
<dbReference type="InterPro" id="IPR012967">
    <property type="entry name" value="COMT_dimerisation"/>
</dbReference>
<keyword evidence="8" id="KW-1185">Reference proteome</keyword>
<accession>A0A319DIX6</accession>
<dbReference type="SUPFAM" id="SSF53335">
    <property type="entry name" value="S-adenosyl-L-methionine-dependent methyltransferases"/>
    <property type="match status" value="1"/>
</dbReference>
<dbReference type="InterPro" id="IPR036390">
    <property type="entry name" value="WH_DNA-bd_sf"/>
</dbReference>
<keyword evidence="3" id="KW-0949">S-adenosyl-L-methionine</keyword>
<dbReference type="GO" id="GO:0044550">
    <property type="term" value="P:secondary metabolite biosynthetic process"/>
    <property type="evidence" value="ECO:0007669"/>
    <property type="project" value="UniProtKB-ARBA"/>
</dbReference>
<dbReference type="InterPro" id="IPR001077">
    <property type="entry name" value="COMT_C"/>
</dbReference>
<keyword evidence="2 7" id="KW-0808">Transferase</keyword>
<feature type="domain" description="O-methyltransferase dimerisation" evidence="6">
    <location>
        <begin position="68"/>
        <end position="136"/>
    </location>
</feature>
<evidence type="ECO:0000256" key="3">
    <source>
        <dbReference type="ARBA" id="ARBA00022691"/>
    </source>
</evidence>
<evidence type="ECO:0000313" key="8">
    <source>
        <dbReference type="Proteomes" id="UP000247810"/>
    </source>
</evidence>
<dbReference type="EMBL" id="KZ826132">
    <property type="protein sequence ID" value="PYH88058.1"/>
    <property type="molecule type" value="Genomic_DNA"/>
</dbReference>
<evidence type="ECO:0000256" key="4">
    <source>
        <dbReference type="PIRSR" id="PIRSR005739-1"/>
    </source>
</evidence>
<dbReference type="PROSITE" id="PS51683">
    <property type="entry name" value="SAM_OMT_II"/>
    <property type="match status" value="1"/>
</dbReference>
<dbReference type="PANTHER" id="PTHR43712">
    <property type="entry name" value="PUTATIVE (AFU_ORTHOLOGUE AFUA_4G14580)-RELATED"/>
    <property type="match status" value="1"/>
</dbReference>
<evidence type="ECO:0000259" key="6">
    <source>
        <dbReference type="Pfam" id="PF08100"/>
    </source>
</evidence>
<dbReference type="Pfam" id="PF00891">
    <property type="entry name" value="Methyltransf_2"/>
    <property type="match status" value="1"/>
</dbReference>
<feature type="domain" description="O-methyltransferase C-terminal" evidence="5">
    <location>
        <begin position="180"/>
        <end position="384"/>
    </location>
</feature>
<dbReference type="STRING" id="1448320.A0A319DIX6"/>
<dbReference type="Gene3D" id="1.10.10.10">
    <property type="entry name" value="Winged helix-like DNA-binding domain superfamily/Winged helix DNA-binding domain"/>
    <property type="match status" value="1"/>
</dbReference>
<evidence type="ECO:0000313" key="7">
    <source>
        <dbReference type="EMBL" id="PYH88058.1"/>
    </source>
</evidence>